<reference evidence="1 2" key="1">
    <citation type="journal article" date="2019" name="Sci. Rep.">
        <title>Orb-weaving spider Araneus ventricosus genome elucidates the spidroin gene catalogue.</title>
        <authorList>
            <person name="Kono N."/>
            <person name="Nakamura H."/>
            <person name="Ohtoshi R."/>
            <person name="Moran D.A.P."/>
            <person name="Shinohara A."/>
            <person name="Yoshida Y."/>
            <person name="Fujiwara M."/>
            <person name="Mori M."/>
            <person name="Tomita M."/>
            <person name="Arakawa K."/>
        </authorList>
    </citation>
    <scope>NUCLEOTIDE SEQUENCE [LARGE SCALE GENOMIC DNA]</scope>
</reference>
<evidence type="ECO:0000313" key="1">
    <source>
        <dbReference type="EMBL" id="GBL81639.1"/>
    </source>
</evidence>
<comment type="caution">
    <text evidence="1">The sequence shown here is derived from an EMBL/GenBank/DDBJ whole genome shotgun (WGS) entry which is preliminary data.</text>
</comment>
<dbReference type="Proteomes" id="UP000499080">
    <property type="component" value="Unassembled WGS sequence"/>
</dbReference>
<sequence length="141" mass="16072">MRSRIFSFPSAICGLKTVKCSNIFDFATAPSHIYCRGHQQTDCHRCIILAIRWKAEGRTFQLTITKERSLRLYFKGGICLRFGILYFSGPGILHLSKRAQNFSLEQEDLVLKGRMDSPPVPILRIPLFRCKAFSKAIFGSL</sequence>
<name>A0A4Y2AQW2_ARAVE</name>
<gene>
    <name evidence="1" type="ORF">AVEN_93429_1</name>
</gene>
<dbReference type="AlphaFoldDB" id="A0A4Y2AQW2"/>
<organism evidence="1 2">
    <name type="scientific">Araneus ventricosus</name>
    <name type="common">Orbweaver spider</name>
    <name type="synonym">Epeira ventricosa</name>
    <dbReference type="NCBI Taxonomy" id="182803"/>
    <lineage>
        <taxon>Eukaryota</taxon>
        <taxon>Metazoa</taxon>
        <taxon>Ecdysozoa</taxon>
        <taxon>Arthropoda</taxon>
        <taxon>Chelicerata</taxon>
        <taxon>Arachnida</taxon>
        <taxon>Araneae</taxon>
        <taxon>Araneomorphae</taxon>
        <taxon>Entelegynae</taxon>
        <taxon>Araneoidea</taxon>
        <taxon>Araneidae</taxon>
        <taxon>Araneus</taxon>
    </lineage>
</organism>
<dbReference type="EMBL" id="BGPR01000026">
    <property type="protein sequence ID" value="GBL81639.1"/>
    <property type="molecule type" value="Genomic_DNA"/>
</dbReference>
<keyword evidence="2" id="KW-1185">Reference proteome</keyword>
<accession>A0A4Y2AQW2</accession>
<protein>
    <submittedName>
        <fullName evidence="1">Uncharacterized protein</fullName>
    </submittedName>
</protein>
<evidence type="ECO:0000313" key="2">
    <source>
        <dbReference type="Proteomes" id="UP000499080"/>
    </source>
</evidence>
<proteinExistence type="predicted"/>